<evidence type="ECO:0000256" key="1">
    <source>
        <dbReference type="SAM" id="MobiDB-lite"/>
    </source>
</evidence>
<dbReference type="RefSeq" id="XP_060384587.1">
    <property type="nucleotide sequence ID" value="XM_060520633.1"/>
</dbReference>
<gene>
    <name evidence="2" type="ORF">CTAM01_04603</name>
</gene>
<keyword evidence="3" id="KW-1185">Reference proteome</keyword>
<comment type="caution">
    <text evidence="2">The sequence shown here is derived from an EMBL/GenBank/DDBJ whole genome shotgun (WGS) entry which is preliminary data.</text>
</comment>
<name>A0ABQ9RGL5_9PEZI</name>
<dbReference type="Proteomes" id="UP001227543">
    <property type="component" value="Unassembled WGS sequence"/>
</dbReference>
<evidence type="ECO:0000313" key="2">
    <source>
        <dbReference type="EMBL" id="KAK1503291.1"/>
    </source>
</evidence>
<proteinExistence type="predicted"/>
<reference evidence="2 3" key="1">
    <citation type="submission" date="2016-10" db="EMBL/GenBank/DDBJ databases">
        <title>The genome sequence of Colletotrichum fioriniae PJ7.</title>
        <authorList>
            <person name="Baroncelli R."/>
        </authorList>
    </citation>
    <scope>NUCLEOTIDE SEQUENCE [LARGE SCALE GENOMIC DNA]</scope>
    <source>
        <strain evidence="2 3">Tom-12</strain>
    </source>
</reference>
<accession>A0ABQ9RGL5</accession>
<evidence type="ECO:0000313" key="3">
    <source>
        <dbReference type="Proteomes" id="UP001227543"/>
    </source>
</evidence>
<dbReference type="GeneID" id="85404871"/>
<sequence length="159" mass="17570">MGTYIGLRAPTPNLSSSHILGSSLAYSPTQPPPSPPSQSFGLGLVVHHPQAPSHTTTTRTRTRTRDQTKNQLSCMSRPLLSHISVHHWLPGSHPYAVASHVPFYVRNSPRNTQVTLDRSQFLSSLDRILDSLQRMTVLFASIFIPTASHNTLLFQTLGH</sequence>
<protein>
    <submittedName>
        <fullName evidence="2">Uncharacterized protein</fullName>
    </submittedName>
</protein>
<dbReference type="EMBL" id="MLFU01000011">
    <property type="protein sequence ID" value="KAK1503291.1"/>
    <property type="molecule type" value="Genomic_DNA"/>
</dbReference>
<organism evidence="2 3">
    <name type="scientific">Colletotrichum tamarilloi</name>
    <dbReference type="NCBI Taxonomy" id="1209934"/>
    <lineage>
        <taxon>Eukaryota</taxon>
        <taxon>Fungi</taxon>
        <taxon>Dikarya</taxon>
        <taxon>Ascomycota</taxon>
        <taxon>Pezizomycotina</taxon>
        <taxon>Sordariomycetes</taxon>
        <taxon>Hypocreomycetidae</taxon>
        <taxon>Glomerellales</taxon>
        <taxon>Glomerellaceae</taxon>
        <taxon>Colletotrichum</taxon>
        <taxon>Colletotrichum acutatum species complex</taxon>
    </lineage>
</organism>
<feature type="region of interest" description="Disordered" evidence="1">
    <location>
        <begin position="22"/>
        <end position="68"/>
    </location>
</feature>